<dbReference type="InterPro" id="IPR036643">
    <property type="entry name" value="RNApol_insert_sf"/>
</dbReference>
<evidence type="ECO:0000256" key="1">
    <source>
        <dbReference type="ARBA" id="ARBA00022478"/>
    </source>
</evidence>
<dbReference type="SUPFAM" id="SSF56553">
    <property type="entry name" value="Insert subdomain of RNA polymerase alpha subunit"/>
    <property type="match status" value="1"/>
</dbReference>
<keyword evidence="3" id="KW-0472">Membrane</keyword>
<protein>
    <recommendedName>
        <fullName evidence="4">DNA-directed RNA polymerase RpoA/D/Rpb3-type domain-containing protein</fullName>
    </recommendedName>
</protein>
<keyword evidence="1" id="KW-0240">DNA-directed RNA polymerase</keyword>
<dbReference type="InterPro" id="IPR036603">
    <property type="entry name" value="RBP11-like"/>
</dbReference>
<reference evidence="5" key="1">
    <citation type="submission" date="2018-11" db="EMBL/GenBank/DDBJ databases">
        <authorList>
            <consortium name="Pathogen Informatics"/>
        </authorList>
    </citation>
    <scope>NUCLEOTIDE SEQUENCE</scope>
</reference>
<dbReference type="Proteomes" id="UP000784294">
    <property type="component" value="Unassembled WGS sequence"/>
</dbReference>
<dbReference type="EMBL" id="CAAALY010263204">
    <property type="protein sequence ID" value="VEL39979.1"/>
    <property type="molecule type" value="Genomic_DNA"/>
</dbReference>
<evidence type="ECO:0000256" key="2">
    <source>
        <dbReference type="ARBA" id="ARBA00023163"/>
    </source>
</evidence>
<dbReference type="InterPro" id="IPR011263">
    <property type="entry name" value="DNA-dir_RNA_pol_RpoA/D/Rpb3"/>
</dbReference>
<dbReference type="PANTHER" id="PTHR11800:SF13">
    <property type="entry name" value="DNA-DIRECTED RNA POLYMERASES I AND III SUBUNIT RPAC1"/>
    <property type="match status" value="1"/>
</dbReference>
<gene>
    <name evidence="5" type="ORF">PXEA_LOCUS33419</name>
</gene>
<organism evidence="5 6">
    <name type="scientific">Protopolystoma xenopodis</name>
    <dbReference type="NCBI Taxonomy" id="117903"/>
    <lineage>
        <taxon>Eukaryota</taxon>
        <taxon>Metazoa</taxon>
        <taxon>Spiralia</taxon>
        <taxon>Lophotrochozoa</taxon>
        <taxon>Platyhelminthes</taxon>
        <taxon>Monogenea</taxon>
        <taxon>Polyopisthocotylea</taxon>
        <taxon>Polystomatidea</taxon>
        <taxon>Polystomatidae</taxon>
        <taxon>Protopolystoma</taxon>
    </lineage>
</organism>
<dbReference type="PANTHER" id="PTHR11800">
    <property type="entry name" value="DNA-DIRECTED RNA POLYMERASE"/>
    <property type="match status" value="1"/>
</dbReference>
<comment type="caution">
    <text evidence="5">The sequence shown here is derived from an EMBL/GenBank/DDBJ whole genome shotgun (WGS) entry which is preliminary data.</text>
</comment>
<keyword evidence="3" id="KW-0812">Transmembrane</keyword>
<keyword evidence="6" id="KW-1185">Reference proteome</keyword>
<sequence length="273" mass="30294">MFGSEAYVIYTIFAYLSISYFVCYSSDLKWIPIQGQEGIFGENSPSPVSQTILLNKMTPGDEVIATCVAVKGIGRDHAKFSPVSAAFYKFHSRIRILRPVEGEEAEKLKASFVPGVIEIDYPDHVARVAQERLDNGSRDYERLLEFETREGIEAGIDSNHIIFQVETTSASFRPPHSIVRAAFNIMLCKCAHYLAIIRSPGFSDSNFADFDETSAGQTSGSLAESQGKRAFLNGREVGLDLIHQSLDGRVATFTFYGEDHTLGAALRFCILQR</sequence>
<name>A0A448XM71_9PLAT</name>
<dbReference type="GO" id="GO:0005736">
    <property type="term" value="C:RNA polymerase I complex"/>
    <property type="evidence" value="ECO:0007669"/>
    <property type="project" value="TreeGrafter"/>
</dbReference>
<dbReference type="InterPro" id="IPR050518">
    <property type="entry name" value="Rpo3/RPB3_RNA_Pol_subunit"/>
</dbReference>
<dbReference type="GO" id="GO:0006351">
    <property type="term" value="P:DNA-templated transcription"/>
    <property type="evidence" value="ECO:0007669"/>
    <property type="project" value="InterPro"/>
</dbReference>
<feature type="transmembrane region" description="Helical" evidence="3">
    <location>
        <begin position="6"/>
        <end position="24"/>
    </location>
</feature>
<dbReference type="SMART" id="SM00662">
    <property type="entry name" value="RPOLD"/>
    <property type="match status" value="1"/>
</dbReference>
<accession>A0A448XM71</accession>
<dbReference type="Gene3D" id="3.30.1360.10">
    <property type="entry name" value="RNA polymerase, RBP11-like subunit"/>
    <property type="match status" value="1"/>
</dbReference>
<feature type="domain" description="DNA-directed RNA polymerase RpoA/D/Rpb3-type" evidence="4">
    <location>
        <begin position="1"/>
        <end position="196"/>
    </location>
</feature>
<dbReference type="AlphaFoldDB" id="A0A448XM71"/>
<proteinExistence type="predicted"/>
<dbReference type="SUPFAM" id="SSF55257">
    <property type="entry name" value="RBP11-like subunits of RNA polymerase"/>
    <property type="match status" value="1"/>
</dbReference>
<evidence type="ECO:0000313" key="5">
    <source>
        <dbReference type="EMBL" id="VEL39979.1"/>
    </source>
</evidence>
<evidence type="ECO:0000256" key="3">
    <source>
        <dbReference type="SAM" id="Phobius"/>
    </source>
</evidence>
<dbReference type="GO" id="GO:0005666">
    <property type="term" value="C:RNA polymerase III complex"/>
    <property type="evidence" value="ECO:0007669"/>
    <property type="project" value="TreeGrafter"/>
</dbReference>
<keyword evidence="3" id="KW-1133">Transmembrane helix</keyword>
<dbReference type="GO" id="GO:0003899">
    <property type="term" value="F:DNA-directed RNA polymerase activity"/>
    <property type="evidence" value="ECO:0007669"/>
    <property type="project" value="InterPro"/>
</dbReference>
<dbReference type="GO" id="GO:0046983">
    <property type="term" value="F:protein dimerization activity"/>
    <property type="evidence" value="ECO:0007669"/>
    <property type="project" value="InterPro"/>
</dbReference>
<evidence type="ECO:0000259" key="4">
    <source>
        <dbReference type="SMART" id="SM00662"/>
    </source>
</evidence>
<keyword evidence="2" id="KW-0804">Transcription</keyword>
<evidence type="ECO:0000313" key="6">
    <source>
        <dbReference type="Proteomes" id="UP000784294"/>
    </source>
</evidence>
<dbReference type="OrthoDB" id="270173at2759"/>